<comment type="function">
    <text evidence="8">Catalyzes the conversion of 2 pyruvate molecules into acetolactate in the first common step of the biosynthetic pathway of the branched-amino acids such as leucine, isoleucine, and valine.</text>
</comment>
<dbReference type="RefSeq" id="WP_121443487.1">
    <property type="nucleotide sequence ID" value="NZ_RBIJ01000001.1"/>
</dbReference>
<dbReference type="Pfam" id="PF22629">
    <property type="entry name" value="ACT_AHAS_ss"/>
    <property type="match status" value="1"/>
</dbReference>
<comment type="pathway">
    <text evidence="1 8">Amino-acid biosynthesis; L-isoleucine biosynthesis; L-isoleucine from 2-oxobutanoate: step 1/4.</text>
</comment>
<evidence type="ECO:0000313" key="11">
    <source>
        <dbReference type="Proteomes" id="UP000267019"/>
    </source>
</evidence>
<dbReference type="NCBIfam" id="NF008864">
    <property type="entry name" value="PRK11895.1"/>
    <property type="match status" value="1"/>
</dbReference>
<dbReference type="CDD" id="cd04878">
    <property type="entry name" value="ACT_AHAS"/>
    <property type="match status" value="1"/>
</dbReference>
<accession>A0A660L3G5</accession>
<dbReference type="InterPro" id="IPR039557">
    <property type="entry name" value="AHAS_ACT"/>
</dbReference>
<protein>
    <recommendedName>
        <fullName evidence="8">Acetolactate synthase small subunit</fullName>
        <shortName evidence="8">AHAS</shortName>
        <shortName evidence="8">ALS</shortName>
        <ecNumber evidence="8">2.2.1.6</ecNumber>
    </recommendedName>
    <alternativeName>
        <fullName evidence="8">Acetohydroxy-acid synthase small subunit</fullName>
    </alternativeName>
</protein>
<evidence type="ECO:0000256" key="4">
    <source>
        <dbReference type="ARBA" id="ARBA00011744"/>
    </source>
</evidence>
<comment type="similarity">
    <text evidence="3 8">Belongs to the acetolactate synthase small subunit family.</text>
</comment>
<organism evidence="10 11">
    <name type="scientific">Brockia lithotrophica</name>
    <dbReference type="NCBI Taxonomy" id="933949"/>
    <lineage>
        <taxon>Bacteria</taxon>
        <taxon>Bacillati</taxon>
        <taxon>Bacillota</taxon>
        <taxon>Bacilli</taxon>
        <taxon>Bacillales</taxon>
        <taxon>Bacillales Family X. Incertae Sedis</taxon>
        <taxon>Brockia</taxon>
    </lineage>
</organism>
<dbReference type="InterPro" id="IPR054480">
    <property type="entry name" value="AHAS_small-like_ACT"/>
</dbReference>
<dbReference type="Pfam" id="PF10369">
    <property type="entry name" value="ALS_ss_C"/>
    <property type="match status" value="1"/>
</dbReference>
<dbReference type="Gene3D" id="3.30.70.1150">
    <property type="entry name" value="ACT-like. Chain A, domain 2"/>
    <property type="match status" value="1"/>
</dbReference>
<dbReference type="UniPathway" id="UPA00047">
    <property type="reaction ID" value="UER00055"/>
</dbReference>
<name>A0A660L3G5_9BACL</name>
<dbReference type="GO" id="GO:0009097">
    <property type="term" value="P:isoleucine biosynthetic process"/>
    <property type="evidence" value="ECO:0007669"/>
    <property type="project" value="UniProtKB-UniRule"/>
</dbReference>
<dbReference type="PANTHER" id="PTHR30239:SF0">
    <property type="entry name" value="ACETOLACTATE SYNTHASE SMALL SUBUNIT 1, CHLOROPLASTIC"/>
    <property type="match status" value="1"/>
</dbReference>
<dbReference type="SUPFAM" id="SSF55021">
    <property type="entry name" value="ACT-like"/>
    <property type="match status" value="2"/>
</dbReference>
<feature type="domain" description="ACT" evidence="9">
    <location>
        <begin position="4"/>
        <end position="79"/>
    </location>
</feature>
<dbReference type="OrthoDB" id="9787365at2"/>
<dbReference type="Proteomes" id="UP000267019">
    <property type="component" value="Unassembled WGS sequence"/>
</dbReference>
<evidence type="ECO:0000259" key="9">
    <source>
        <dbReference type="PROSITE" id="PS51671"/>
    </source>
</evidence>
<dbReference type="PANTHER" id="PTHR30239">
    <property type="entry name" value="ACETOLACTATE SYNTHASE SMALL SUBUNIT"/>
    <property type="match status" value="1"/>
</dbReference>
<dbReference type="InterPro" id="IPR004789">
    <property type="entry name" value="Acetalactate_synth_ssu"/>
</dbReference>
<dbReference type="GO" id="GO:0005829">
    <property type="term" value="C:cytosol"/>
    <property type="evidence" value="ECO:0007669"/>
    <property type="project" value="TreeGrafter"/>
</dbReference>
<dbReference type="InterPro" id="IPR019455">
    <property type="entry name" value="Acetolactate_synth_ssu_C"/>
</dbReference>
<evidence type="ECO:0000256" key="6">
    <source>
        <dbReference type="ARBA" id="ARBA00023304"/>
    </source>
</evidence>
<evidence type="ECO:0000256" key="5">
    <source>
        <dbReference type="ARBA" id="ARBA00022605"/>
    </source>
</evidence>
<dbReference type="GO" id="GO:0009099">
    <property type="term" value="P:L-valine biosynthetic process"/>
    <property type="evidence" value="ECO:0007669"/>
    <property type="project" value="UniProtKB-UniRule"/>
</dbReference>
<comment type="subunit">
    <text evidence="4 8">Dimer of large and small chains.</text>
</comment>
<evidence type="ECO:0000256" key="1">
    <source>
        <dbReference type="ARBA" id="ARBA00004974"/>
    </source>
</evidence>
<comment type="pathway">
    <text evidence="2 8">Amino-acid biosynthesis; L-valine biosynthesis; L-valine from pyruvate: step 1/4.</text>
</comment>
<dbReference type="UniPathway" id="UPA00049">
    <property type="reaction ID" value="UER00059"/>
</dbReference>
<keyword evidence="6 8" id="KW-0100">Branched-chain amino acid biosynthesis</keyword>
<reference evidence="10 11" key="1">
    <citation type="submission" date="2018-10" db="EMBL/GenBank/DDBJ databases">
        <title>Genomic Encyclopedia of Type Strains, Phase IV (KMG-IV): sequencing the most valuable type-strain genomes for metagenomic binning, comparative biology and taxonomic classification.</title>
        <authorList>
            <person name="Goeker M."/>
        </authorList>
    </citation>
    <scope>NUCLEOTIDE SEQUENCE [LARGE SCALE GENOMIC DNA]</scope>
    <source>
        <strain evidence="10 11">DSM 22653</strain>
    </source>
</reference>
<keyword evidence="11" id="KW-1185">Reference proteome</keyword>
<dbReference type="AlphaFoldDB" id="A0A660L3G5"/>
<sequence length="176" mass="19455">MKQLLALKVNDHPGVLHRITGLFLRRGFNIATITVGACEEPGVSRMTILLEVADERVKDQVRKQLAKQVDVLEVEDLTERDAVTRELCLVRVEAPLKMRSDLQSLIQPFRAQLIDVGFETVVVEVTGSPAKIDALLDLLRPFGVLEIVRTGLAALPRERQTGNGRAALKEGRGVEV</sequence>
<keyword evidence="8" id="KW-0808">Transferase</keyword>
<comment type="caution">
    <text evidence="10">The sequence shown here is derived from an EMBL/GenBank/DDBJ whole genome shotgun (WGS) entry which is preliminary data.</text>
</comment>
<dbReference type="EC" id="2.2.1.6" evidence="8"/>
<comment type="catalytic activity">
    <reaction evidence="7 8">
        <text>2 pyruvate + H(+) = (2S)-2-acetolactate + CO2</text>
        <dbReference type="Rhea" id="RHEA:25249"/>
        <dbReference type="ChEBI" id="CHEBI:15361"/>
        <dbReference type="ChEBI" id="CHEBI:15378"/>
        <dbReference type="ChEBI" id="CHEBI:16526"/>
        <dbReference type="ChEBI" id="CHEBI:58476"/>
        <dbReference type="EC" id="2.2.1.6"/>
    </reaction>
</comment>
<evidence type="ECO:0000256" key="2">
    <source>
        <dbReference type="ARBA" id="ARBA00005025"/>
    </source>
</evidence>
<dbReference type="GO" id="GO:1990610">
    <property type="term" value="F:acetolactate synthase regulator activity"/>
    <property type="evidence" value="ECO:0007669"/>
    <property type="project" value="UniProtKB-UniRule"/>
</dbReference>
<dbReference type="GO" id="GO:0003984">
    <property type="term" value="F:acetolactate synthase activity"/>
    <property type="evidence" value="ECO:0007669"/>
    <property type="project" value="UniProtKB-UniRule"/>
</dbReference>
<proteinExistence type="inferred from homology"/>
<evidence type="ECO:0000256" key="8">
    <source>
        <dbReference type="RuleBase" id="RU368092"/>
    </source>
</evidence>
<evidence type="ECO:0000256" key="3">
    <source>
        <dbReference type="ARBA" id="ARBA00006341"/>
    </source>
</evidence>
<dbReference type="PROSITE" id="PS51671">
    <property type="entry name" value="ACT"/>
    <property type="match status" value="1"/>
</dbReference>
<dbReference type="FunFam" id="3.30.70.1150:FF:000001">
    <property type="entry name" value="Acetolactate synthase small subunit"/>
    <property type="match status" value="1"/>
</dbReference>
<dbReference type="InterPro" id="IPR027271">
    <property type="entry name" value="Acetolactate_synth/TF_NikR_C"/>
</dbReference>
<evidence type="ECO:0000256" key="7">
    <source>
        <dbReference type="ARBA" id="ARBA00048670"/>
    </source>
</evidence>
<evidence type="ECO:0000313" key="10">
    <source>
        <dbReference type="EMBL" id="RKQ88561.1"/>
    </source>
</evidence>
<keyword evidence="5 8" id="KW-0028">Amino-acid biosynthesis</keyword>
<dbReference type="NCBIfam" id="TIGR00119">
    <property type="entry name" value="acolac_sm"/>
    <property type="match status" value="1"/>
</dbReference>
<gene>
    <name evidence="10" type="ORF">C7438_0200</name>
</gene>
<dbReference type="Gene3D" id="3.30.70.260">
    <property type="match status" value="1"/>
</dbReference>
<dbReference type="EMBL" id="RBIJ01000001">
    <property type="protein sequence ID" value="RKQ88561.1"/>
    <property type="molecule type" value="Genomic_DNA"/>
</dbReference>
<dbReference type="InterPro" id="IPR045865">
    <property type="entry name" value="ACT-like_dom_sf"/>
</dbReference>
<dbReference type="InterPro" id="IPR002912">
    <property type="entry name" value="ACT_dom"/>
</dbReference>